<proteinExistence type="predicted"/>
<keyword evidence="3" id="KW-1185">Reference proteome</keyword>
<protein>
    <submittedName>
        <fullName evidence="2">Uncharacterized membrane protein</fullName>
    </submittedName>
</protein>
<keyword evidence="1" id="KW-1133">Transmembrane helix</keyword>
<feature type="transmembrane region" description="Helical" evidence="1">
    <location>
        <begin position="81"/>
        <end position="108"/>
    </location>
</feature>
<dbReference type="Proteomes" id="UP000190285">
    <property type="component" value="Unassembled WGS sequence"/>
</dbReference>
<evidence type="ECO:0000313" key="3">
    <source>
        <dbReference type="Proteomes" id="UP000190285"/>
    </source>
</evidence>
<evidence type="ECO:0000256" key="1">
    <source>
        <dbReference type="SAM" id="Phobius"/>
    </source>
</evidence>
<dbReference type="STRING" id="36842.SAMN02194393_03846"/>
<dbReference type="RefSeq" id="WP_079493869.1">
    <property type="nucleotide sequence ID" value="NZ_FUZT01000010.1"/>
</dbReference>
<keyword evidence="1" id="KW-0472">Membrane</keyword>
<evidence type="ECO:0000313" key="2">
    <source>
        <dbReference type="EMBL" id="SKC83214.1"/>
    </source>
</evidence>
<gene>
    <name evidence="2" type="ORF">SAMN02194393_03846</name>
</gene>
<name>A0A1T5M598_9FIRM</name>
<dbReference type="Pfam" id="PF22564">
    <property type="entry name" value="HAAS"/>
    <property type="match status" value="1"/>
</dbReference>
<feature type="transmembrane region" description="Helical" evidence="1">
    <location>
        <begin position="153"/>
        <end position="178"/>
    </location>
</feature>
<reference evidence="3" key="1">
    <citation type="submission" date="2017-02" db="EMBL/GenBank/DDBJ databases">
        <authorList>
            <person name="Varghese N."/>
            <person name="Submissions S."/>
        </authorList>
    </citation>
    <scope>NUCLEOTIDE SEQUENCE [LARGE SCALE GENOMIC DNA]</scope>
    <source>
        <strain evidence="3">M1</strain>
    </source>
</reference>
<accession>A0A1T5M598</accession>
<dbReference type="OrthoDB" id="9804829at2"/>
<feature type="transmembrane region" description="Helical" evidence="1">
    <location>
        <begin position="115"/>
        <end position="141"/>
    </location>
</feature>
<sequence>MNKSEFLKELSTLLSSLPSDERQEILFDYEEHFSIASEKGESEEEIIKNLGSPSSIAKQYRANYMVNQAAVNPSASNILRAVFATIVLGFFNLVFILGPFLGIVGVLIGLFGASIGIIVSGIFLFLKIAFGPVLSTLYIYVPYGLTSNPTATIFLGLGLTCLGLLFFIGNCFLAKWLYIGTVKYLKMNVRIIKK</sequence>
<keyword evidence="1" id="KW-0812">Transmembrane</keyword>
<dbReference type="AlphaFoldDB" id="A0A1T5M598"/>
<organism evidence="2 3">
    <name type="scientific">Maledivibacter halophilus</name>
    <dbReference type="NCBI Taxonomy" id="36842"/>
    <lineage>
        <taxon>Bacteria</taxon>
        <taxon>Bacillati</taxon>
        <taxon>Bacillota</taxon>
        <taxon>Clostridia</taxon>
        <taxon>Peptostreptococcales</taxon>
        <taxon>Caminicellaceae</taxon>
        <taxon>Maledivibacter</taxon>
    </lineage>
</organism>
<dbReference type="EMBL" id="FUZT01000010">
    <property type="protein sequence ID" value="SKC83214.1"/>
    <property type="molecule type" value="Genomic_DNA"/>
</dbReference>